<evidence type="ECO:0000256" key="2">
    <source>
        <dbReference type="ARBA" id="ARBA00022694"/>
    </source>
</evidence>
<comment type="catalytic activity">
    <reaction evidence="4 5">
        <text>uridine(38/39/40) in tRNA = pseudouridine(38/39/40) in tRNA</text>
        <dbReference type="Rhea" id="RHEA:22376"/>
        <dbReference type="Rhea" id="RHEA-COMP:10085"/>
        <dbReference type="Rhea" id="RHEA-COMP:10087"/>
        <dbReference type="ChEBI" id="CHEBI:65314"/>
        <dbReference type="ChEBI" id="CHEBI:65315"/>
        <dbReference type="EC" id="5.4.99.12"/>
    </reaction>
</comment>
<gene>
    <name evidence="4 7" type="primary">truA</name>
    <name evidence="7" type="ORF">JMJ54_07330</name>
</gene>
<dbReference type="InterPro" id="IPR020103">
    <property type="entry name" value="PsdUridine_synth_cat_dom_sf"/>
</dbReference>
<evidence type="ECO:0000313" key="8">
    <source>
        <dbReference type="Proteomes" id="UP000809431"/>
    </source>
</evidence>
<sequence length="337" mass="36778">MARTLCVATCLDDGFCRSSVGRSQALARQLARLARRGQRWRCRACQAGVVAAAGVAACVVCRIAGGDRLDFVGSGLVSRYAFALEYDGRSFSGWQIQPNRLTVQGVVEEAVSRMAGHPVRVHAAGRTDAGVHASRQVAHFDTDADRPLTAWVRGVNSFLPSGVAVLWAKAVPDTFHSRFVAHARHYRYLLLNHPVRPALWAGRVGWIHQPLDLAAFDDAAQRLLGTHDFSSFRAAECQAKTPVKTLSRIELKQVGNLLTVDFSADAFLHHMVRNLMGALLHVAKGNEAPAWIETLLAARQRAVAPPTFMPDGLYLAGVSYPAEYGLDTEPEQRHGLI</sequence>
<evidence type="ECO:0000259" key="6">
    <source>
        <dbReference type="Pfam" id="PF01416"/>
    </source>
</evidence>
<organism evidence="7 8">
    <name type="scientific">Jeongeupia naejangsanensis</name>
    <dbReference type="NCBI Taxonomy" id="613195"/>
    <lineage>
        <taxon>Bacteria</taxon>
        <taxon>Pseudomonadati</taxon>
        <taxon>Pseudomonadota</taxon>
        <taxon>Betaproteobacteria</taxon>
        <taxon>Neisseriales</taxon>
        <taxon>Chitinibacteraceae</taxon>
        <taxon>Jeongeupia</taxon>
    </lineage>
</organism>
<dbReference type="PANTHER" id="PTHR11142:SF0">
    <property type="entry name" value="TRNA PSEUDOURIDINE SYNTHASE-LIKE 1"/>
    <property type="match status" value="1"/>
</dbReference>
<protein>
    <recommendedName>
        <fullName evidence="4">tRNA pseudouridine synthase A</fullName>
        <ecNumber evidence="4">5.4.99.12</ecNumber>
    </recommendedName>
    <alternativeName>
        <fullName evidence="4">tRNA pseudouridine(38-40) synthase</fullName>
    </alternativeName>
    <alternativeName>
        <fullName evidence="4">tRNA pseudouridylate synthase I</fullName>
    </alternativeName>
    <alternativeName>
        <fullName evidence="4">tRNA-uridine isomerase I</fullName>
    </alternativeName>
</protein>
<feature type="domain" description="Pseudouridine synthase I TruA alpha/beta" evidence="6">
    <location>
        <begin position="219"/>
        <end position="321"/>
    </location>
</feature>
<dbReference type="InterPro" id="IPR001406">
    <property type="entry name" value="PsdUridine_synth_TruA"/>
</dbReference>
<dbReference type="Gene3D" id="3.30.70.580">
    <property type="entry name" value="Pseudouridine synthase I, catalytic domain, N-terminal subdomain"/>
    <property type="match status" value="1"/>
</dbReference>
<comment type="similarity">
    <text evidence="1 4 5">Belongs to the tRNA pseudouridine synthase TruA family.</text>
</comment>
<dbReference type="GO" id="GO:0160147">
    <property type="term" value="F:tRNA pseudouridine(38-40) synthase activity"/>
    <property type="evidence" value="ECO:0007669"/>
    <property type="project" value="UniProtKB-EC"/>
</dbReference>
<dbReference type="CDD" id="cd02570">
    <property type="entry name" value="PseudoU_synth_EcTruA"/>
    <property type="match status" value="1"/>
</dbReference>
<evidence type="ECO:0000256" key="1">
    <source>
        <dbReference type="ARBA" id="ARBA00009375"/>
    </source>
</evidence>
<comment type="function">
    <text evidence="4">Formation of pseudouridine at positions 38, 39 and 40 in the anticodon stem and loop of transfer RNAs.</text>
</comment>
<keyword evidence="3 4" id="KW-0413">Isomerase</keyword>
<dbReference type="SUPFAM" id="SSF55120">
    <property type="entry name" value="Pseudouridine synthase"/>
    <property type="match status" value="1"/>
</dbReference>
<comment type="caution">
    <text evidence="7">The sequence shown here is derived from an EMBL/GenBank/DDBJ whole genome shotgun (WGS) entry which is preliminary data.</text>
</comment>
<keyword evidence="8" id="KW-1185">Reference proteome</keyword>
<dbReference type="Gene3D" id="3.30.70.660">
    <property type="entry name" value="Pseudouridine synthase I, catalytic domain, C-terminal subdomain"/>
    <property type="match status" value="1"/>
</dbReference>
<dbReference type="InterPro" id="IPR020097">
    <property type="entry name" value="PsdUridine_synth_TruA_a/b_dom"/>
</dbReference>
<evidence type="ECO:0000313" key="7">
    <source>
        <dbReference type="EMBL" id="MBM3115635.1"/>
    </source>
</evidence>
<accession>A0ABS2BJ43</accession>
<keyword evidence="2 4" id="KW-0819">tRNA processing</keyword>
<comment type="caution">
    <text evidence="4">Lacks conserved residue(s) required for the propagation of feature annotation.</text>
</comment>
<feature type="active site" description="Nucleophile" evidence="4">
    <location>
        <position position="128"/>
    </location>
</feature>
<dbReference type="PANTHER" id="PTHR11142">
    <property type="entry name" value="PSEUDOURIDYLATE SYNTHASE"/>
    <property type="match status" value="1"/>
</dbReference>
<dbReference type="EC" id="5.4.99.12" evidence="4"/>
<dbReference type="InterPro" id="IPR020094">
    <property type="entry name" value="TruA/RsuA/RluB/E/F_N"/>
</dbReference>
<dbReference type="Pfam" id="PF01416">
    <property type="entry name" value="PseudoU_synth_1"/>
    <property type="match status" value="2"/>
</dbReference>
<dbReference type="EMBL" id="JAESND010000002">
    <property type="protein sequence ID" value="MBM3115635.1"/>
    <property type="molecule type" value="Genomic_DNA"/>
</dbReference>
<evidence type="ECO:0000256" key="3">
    <source>
        <dbReference type="ARBA" id="ARBA00023235"/>
    </source>
</evidence>
<dbReference type="InterPro" id="IPR020095">
    <property type="entry name" value="PsdUridine_synth_TruA_C"/>
</dbReference>
<evidence type="ECO:0000256" key="4">
    <source>
        <dbReference type="HAMAP-Rule" id="MF_00171"/>
    </source>
</evidence>
<name>A0ABS2BJ43_9NEIS</name>
<evidence type="ECO:0000256" key="5">
    <source>
        <dbReference type="RuleBase" id="RU003792"/>
    </source>
</evidence>
<proteinExistence type="inferred from homology"/>
<dbReference type="Proteomes" id="UP000809431">
    <property type="component" value="Unassembled WGS sequence"/>
</dbReference>
<dbReference type="HAMAP" id="MF_00171">
    <property type="entry name" value="TruA"/>
    <property type="match status" value="1"/>
</dbReference>
<reference evidence="7 8" key="1">
    <citation type="submission" date="2021-01" db="EMBL/GenBank/DDBJ databases">
        <title>Draft Genome Sequence and Polyhydroxyalkanoate Biosynthetic Potential of Jeongeupia naejangsanensis Type Strain DSM 24253.</title>
        <authorList>
            <person name="Turrini P."/>
            <person name="Artuso I."/>
            <person name="Lugli G.A."/>
            <person name="Frangipani E."/>
            <person name="Ventura M."/>
            <person name="Visca P."/>
        </authorList>
    </citation>
    <scope>NUCLEOTIDE SEQUENCE [LARGE SCALE GENOMIC DNA]</scope>
    <source>
        <strain evidence="7 8">DSM 24253</strain>
    </source>
</reference>
<comment type="subunit">
    <text evidence="4">Homodimer.</text>
</comment>
<feature type="domain" description="Pseudouridine synthase I TruA alpha/beta" evidence="6">
    <location>
        <begin position="84"/>
        <end position="179"/>
    </location>
</feature>
<dbReference type="NCBIfam" id="TIGR00071">
    <property type="entry name" value="hisT_truA"/>
    <property type="match status" value="1"/>
</dbReference>
<feature type="binding site" evidence="4">
    <location>
        <position position="186"/>
    </location>
    <ligand>
        <name>substrate</name>
    </ligand>
</feature>